<dbReference type="GO" id="GO:0000271">
    <property type="term" value="P:polysaccharide biosynthetic process"/>
    <property type="evidence" value="ECO:0007669"/>
    <property type="project" value="TreeGrafter"/>
</dbReference>
<dbReference type="PANTHER" id="PTHR30244:SF34">
    <property type="entry name" value="DTDP-4-AMINO-4,6-DIDEOXYGALACTOSE TRANSAMINASE"/>
    <property type="match status" value="1"/>
</dbReference>
<gene>
    <name evidence="1" type="ORF">METZ01_LOCUS420944</name>
</gene>
<evidence type="ECO:0000313" key="1">
    <source>
        <dbReference type="EMBL" id="SVD68090.1"/>
    </source>
</evidence>
<organism evidence="1">
    <name type="scientific">marine metagenome</name>
    <dbReference type="NCBI Taxonomy" id="408172"/>
    <lineage>
        <taxon>unclassified sequences</taxon>
        <taxon>metagenomes</taxon>
        <taxon>ecological metagenomes</taxon>
    </lineage>
</organism>
<accession>A0A382XB70</accession>
<dbReference type="InterPro" id="IPR000653">
    <property type="entry name" value="DegT/StrS_aminotransferase"/>
</dbReference>
<dbReference type="Gene3D" id="3.40.640.10">
    <property type="entry name" value="Type I PLP-dependent aspartate aminotransferase-like (Major domain)"/>
    <property type="match status" value="1"/>
</dbReference>
<dbReference type="AlphaFoldDB" id="A0A382XB70"/>
<dbReference type="InterPro" id="IPR015421">
    <property type="entry name" value="PyrdxlP-dep_Trfase_major"/>
</dbReference>
<dbReference type="PANTHER" id="PTHR30244">
    <property type="entry name" value="TRANSAMINASE"/>
    <property type="match status" value="1"/>
</dbReference>
<dbReference type="Pfam" id="PF01041">
    <property type="entry name" value="DegT_DnrJ_EryC1"/>
    <property type="match status" value="1"/>
</dbReference>
<dbReference type="InterPro" id="IPR015424">
    <property type="entry name" value="PyrdxlP-dep_Trfase"/>
</dbReference>
<sequence>MNPVYGEEEIESVTEYITSGGWIMEHTKTREMEQMICDYTGAKYAHMVTSATTGLLVASMVADIKPNERFAVSAYTQAATANGAILMGATPVIVDVDQSSYTIDFESIPDDCRVVFVTSINGRYPDDAWLHIAKLRSEGRFVIEDSAQALGSWHKENHIGTMGNLGIFSFGAPKIITTGQGGCIITDDEELSKQIHAI</sequence>
<evidence type="ECO:0008006" key="2">
    <source>
        <dbReference type="Google" id="ProtNLM"/>
    </source>
</evidence>
<protein>
    <recommendedName>
        <fullName evidence="2">DegT/DnrJ/EryC1/StrS aminotransferase family protein</fullName>
    </recommendedName>
</protein>
<feature type="non-terminal residue" evidence="1">
    <location>
        <position position="1"/>
    </location>
</feature>
<proteinExistence type="predicted"/>
<reference evidence="1" key="1">
    <citation type="submission" date="2018-05" db="EMBL/GenBank/DDBJ databases">
        <authorList>
            <person name="Lanie J.A."/>
            <person name="Ng W.-L."/>
            <person name="Kazmierczak K.M."/>
            <person name="Andrzejewski T.M."/>
            <person name="Davidsen T.M."/>
            <person name="Wayne K.J."/>
            <person name="Tettelin H."/>
            <person name="Glass J.I."/>
            <person name="Rusch D."/>
            <person name="Podicherti R."/>
            <person name="Tsui H.-C.T."/>
            <person name="Winkler M.E."/>
        </authorList>
    </citation>
    <scope>NUCLEOTIDE SEQUENCE</scope>
</reference>
<feature type="non-terminal residue" evidence="1">
    <location>
        <position position="198"/>
    </location>
</feature>
<dbReference type="SUPFAM" id="SSF53383">
    <property type="entry name" value="PLP-dependent transferases"/>
    <property type="match status" value="1"/>
</dbReference>
<dbReference type="GO" id="GO:0008483">
    <property type="term" value="F:transaminase activity"/>
    <property type="evidence" value="ECO:0007669"/>
    <property type="project" value="TreeGrafter"/>
</dbReference>
<dbReference type="EMBL" id="UINC01166247">
    <property type="protein sequence ID" value="SVD68090.1"/>
    <property type="molecule type" value="Genomic_DNA"/>
</dbReference>
<dbReference type="GO" id="GO:0030170">
    <property type="term" value="F:pyridoxal phosphate binding"/>
    <property type="evidence" value="ECO:0007669"/>
    <property type="project" value="TreeGrafter"/>
</dbReference>
<name>A0A382XB70_9ZZZZ</name>